<dbReference type="GO" id="GO:0005524">
    <property type="term" value="F:ATP binding"/>
    <property type="evidence" value="ECO:0007669"/>
    <property type="project" value="UniProtKB-KW"/>
</dbReference>
<dbReference type="PANTHER" id="PTHR13504">
    <property type="entry name" value="FIDO DOMAIN-CONTAINING PROTEIN DDB_G0283145"/>
    <property type="match status" value="1"/>
</dbReference>
<gene>
    <name evidence="4" type="ORF">CSING_01610</name>
    <name evidence="5" type="ORF">MHK08_07440</name>
</gene>
<dbReference type="Pfam" id="PF02661">
    <property type="entry name" value="Fic"/>
    <property type="match status" value="1"/>
</dbReference>
<dbReference type="EMBL" id="CP010827">
    <property type="protein sequence ID" value="AJI77882.1"/>
    <property type="molecule type" value="Genomic_DNA"/>
</dbReference>
<evidence type="ECO:0000259" key="3">
    <source>
        <dbReference type="PROSITE" id="PS51459"/>
    </source>
</evidence>
<proteinExistence type="predicted"/>
<dbReference type="Gene3D" id="1.10.3290.10">
    <property type="entry name" value="Fido-like domain"/>
    <property type="match status" value="1"/>
</dbReference>
<dbReference type="AlphaFoldDB" id="A0A0B6EMW6"/>
<evidence type="ECO:0000256" key="2">
    <source>
        <dbReference type="PIRSR" id="PIRSR640198-2"/>
    </source>
</evidence>
<evidence type="ECO:0000313" key="7">
    <source>
        <dbReference type="Proteomes" id="UP001521911"/>
    </source>
</evidence>
<dbReference type="InterPro" id="IPR040198">
    <property type="entry name" value="Fido_containing"/>
</dbReference>
<feature type="binding site" evidence="2">
    <location>
        <begin position="225"/>
        <end position="232"/>
    </location>
    <ligand>
        <name>ATP</name>
        <dbReference type="ChEBI" id="CHEBI:30616"/>
    </ligand>
</feature>
<dbReference type="PROSITE" id="PS51459">
    <property type="entry name" value="FIDO"/>
    <property type="match status" value="1"/>
</dbReference>
<keyword evidence="7" id="KW-1185">Reference proteome</keyword>
<dbReference type="SUPFAM" id="SSF140931">
    <property type="entry name" value="Fic-like"/>
    <property type="match status" value="1"/>
</dbReference>
<feature type="active site" evidence="1">
    <location>
        <position position="221"/>
    </location>
</feature>
<dbReference type="PANTHER" id="PTHR13504:SF38">
    <property type="entry name" value="FIDO DOMAIN-CONTAINING PROTEIN"/>
    <property type="match status" value="1"/>
</dbReference>
<sequence>MAKTVELEWIPADGSGLSRRAKQGGKYHAFVPDPLAGMSLKLPSELSRRIVRIEREIHNLGMRDNTHSLEGVARLLLRSEAVASSRIEGIAPNSDKVAMAILARESDSDIRGFKESATAVARNVAILDTINADLAYKDELVLDDLVAIQTALVAEKPLQGVRTTQNWIGGSDYHPIDAAFVPPPPVQVPELLDDLIEYFNGADHAALVQAALVHAQFETIHPFPDGNGRVGRAMIHALLQRRGLTDAAVLPVSMVLATLGDRYVNGLTKFREGDVLAWISFFVEAAQVATTKAAELADSVAALEAEWMDKVNHHRTAQGSKRALKSNSTEFQLLKKLPAMPLVTVSIVKSELGISSTSTARDSLDSLTDAGILRKKVIGAGGLLGYFADDVFMLVDDAERQLASTQFNTQLSPPTGRAVPALRDK</sequence>
<keyword evidence="2" id="KW-0067">ATP-binding</keyword>
<reference evidence="5 7" key="2">
    <citation type="submission" date="2022-02" db="EMBL/GenBank/DDBJ databases">
        <title>Uncovering new skin microbiome diversity through culturing and metagenomics.</title>
        <authorList>
            <person name="Conlan S."/>
            <person name="Deming C."/>
            <person name="Nisc Comparative Sequencing Program N."/>
            <person name="Segre J.A."/>
        </authorList>
    </citation>
    <scope>NUCLEOTIDE SEQUENCE [LARGE SCALE GENOMIC DNA]</scope>
    <source>
        <strain evidence="5 7">ACRQV</strain>
    </source>
</reference>
<name>A0A0B6EMW6_9CORY</name>
<dbReference type="EMBL" id="JAKRDF010000007">
    <property type="protein sequence ID" value="MCG7276300.1"/>
    <property type="molecule type" value="Genomic_DNA"/>
</dbReference>
<evidence type="ECO:0000313" key="5">
    <source>
        <dbReference type="EMBL" id="MCG7276300.1"/>
    </source>
</evidence>
<feature type="domain" description="Fido" evidence="3">
    <location>
        <begin position="140"/>
        <end position="284"/>
    </location>
</feature>
<dbReference type="Proteomes" id="UP001521911">
    <property type="component" value="Unassembled WGS sequence"/>
</dbReference>
<dbReference type="RefSeq" id="WP_042529100.1">
    <property type="nucleotide sequence ID" value="NZ_CP010827.1"/>
</dbReference>
<evidence type="ECO:0000313" key="4">
    <source>
        <dbReference type="EMBL" id="AJI77882.1"/>
    </source>
</evidence>
<dbReference type="Proteomes" id="UP000031890">
    <property type="component" value="Chromosome"/>
</dbReference>
<reference evidence="4 6" key="1">
    <citation type="journal article" date="2015" name="Genome Announc.">
        <title>Complete Genome Sequence and Annotation of Corynebacterium singulare DSM 44357, Isolated from a Human Semen Specimen.</title>
        <authorList>
            <person name="Merten M."/>
            <person name="Brinkrolf K."/>
            <person name="Albersmeier A."/>
            <person name="Kutter Y."/>
            <person name="Ruckert C."/>
            <person name="Tauch A."/>
        </authorList>
    </citation>
    <scope>NUCLEOTIDE SEQUENCE [LARGE SCALE GENOMIC DNA]</scope>
    <source>
        <strain evidence="4">IBS B52218</strain>
    </source>
</reference>
<accession>A0A0B6EMW6</accession>
<organism evidence="4 6">
    <name type="scientific">Corynebacterium singulare</name>
    <dbReference type="NCBI Taxonomy" id="161899"/>
    <lineage>
        <taxon>Bacteria</taxon>
        <taxon>Bacillati</taxon>
        <taxon>Actinomycetota</taxon>
        <taxon>Actinomycetes</taxon>
        <taxon>Mycobacteriales</taxon>
        <taxon>Corynebacteriaceae</taxon>
        <taxon>Corynebacterium</taxon>
    </lineage>
</organism>
<dbReference type="HOGENOM" id="CLU_047250_1_0_11"/>
<dbReference type="STRING" id="161899.CSING_01610"/>
<dbReference type="KEGG" id="csx:CSING_01610"/>
<evidence type="ECO:0000256" key="1">
    <source>
        <dbReference type="PIRSR" id="PIRSR640198-1"/>
    </source>
</evidence>
<dbReference type="InterPro" id="IPR003812">
    <property type="entry name" value="Fido"/>
</dbReference>
<dbReference type="InterPro" id="IPR036597">
    <property type="entry name" value="Fido-like_dom_sf"/>
</dbReference>
<keyword evidence="2" id="KW-0547">Nucleotide-binding</keyword>
<evidence type="ECO:0000313" key="6">
    <source>
        <dbReference type="Proteomes" id="UP000031890"/>
    </source>
</evidence>
<protein>
    <submittedName>
        <fullName evidence="5">Fic family protein</fullName>
    </submittedName>
</protein>